<dbReference type="Proteomes" id="UP001057452">
    <property type="component" value="Chromosome 22"/>
</dbReference>
<gene>
    <name evidence="1" type="ORF">KUCAC02_024142</name>
</gene>
<evidence type="ECO:0000313" key="1">
    <source>
        <dbReference type="EMBL" id="KAI4812774.1"/>
    </source>
</evidence>
<reference evidence="1" key="1">
    <citation type="submission" date="2022-05" db="EMBL/GenBank/DDBJ databases">
        <title>Chromosome-level genome of Chaenocephalus aceratus.</title>
        <authorList>
            <person name="Park H."/>
        </authorList>
    </citation>
    <scope>NUCLEOTIDE SEQUENCE</scope>
    <source>
        <strain evidence="1">KU_202001</strain>
    </source>
</reference>
<evidence type="ECO:0000313" key="2">
    <source>
        <dbReference type="Proteomes" id="UP001057452"/>
    </source>
</evidence>
<proteinExistence type="predicted"/>
<protein>
    <submittedName>
        <fullName evidence="1">Uncharacterized protein</fullName>
    </submittedName>
</protein>
<sequence>MQRTDKSSPTMKAHSGPWPTWNLFIVLQNKRELFYEFVAFSDNKSDVCSSQLLVPSPRSTCCQRLVTGLTRTVGSNTTVSMVTADSLGPYGGYQHMNDCKEDQECDSEIVVSIQALRFPEEGSGSILSGDEERGMEGTG</sequence>
<dbReference type="EMBL" id="CM043806">
    <property type="protein sequence ID" value="KAI4812774.1"/>
    <property type="molecule type" value="Genomic_DNA"/>
</dbReference>
<name>A0ACB9WIG0_CHAAC</name>
<organism evidence="1 2">
    <name type="scientific">Chaenocephalus aceratus</name>
    <name type="common">Blackfin icefish</name>
    <name type="synonym">Chaenichthys aceratus</name>
    <dbReference type="NCBI Taxonomy" id="36190"/>
    <lineage>
        <taxon>Eukaryota</taxon>
        <taxon>Metazoa</taxon>
        <taxon>Chordata</taxon>
        <taxon>Craniata</taxon>
        <taxon>Vertebrata</taxon>
        <taxon>Euteleostomi</taxon>
        <taxon>Actinopterygii</taxon>
        <taxon>Neopterygii</taxon>
        <taxon>Teleostei</taxon>
        <taxon>Neoteleostei</taxon>
        <taxon>Acanthomorphata</taxon>
        <taxon>Eupercaria</taxon>
        <taxon>Perciformes</taxon>
        <taxon>Notothenioidei</taxon>
        <taxon>Channichthyidae</taxon>
        <taxon>Chaenocephalus</taxon>
    </lineage>
</organism>
<comment type="caution">
    <text evidence="1">The sequence shown here is derived from an EMBL/GenBank/DDBJ whole genome shotgun (WGS) entry which is preliminary data.</text>
</comment>
<keyword evidence="2" id="KW-1185">Reference proteome</keyword>
<accession>A0ACB9WIG0</accession>